<proteinExistence type="inferred from homology"/>
<comment type="similarity">
    <text evidence="4">Belongs to the Omp25/RopB family.</text>
</comment>
<keyword evidence="3" id="KW-0472">Membrane</keyword>
<feature type="signal peptide" evidence="5">
    <location>
        <begin position="1"/>
        <end position="24"/>
    </location>
</feature>
<protein>
    <recommendedName>
        <fullName evidence="6">Outer membrane protein beta-barrel domain-containing protein</fullName>
    </recommendedName>
</protein>
<dbReference type="Gene3D" id="2.40.160.20">
    <property type="match status" value="1"/>
</dbReference>
<dbReference type="InterPro" id="IPR011250">
    <property type="entry name" value="OMP/PagP_B-barrel"/>
</dbReference>
<dbReference type="InterPro" id="IPR051692">
    <property type="entry name" value="OMP-like"/>
</dbReference>
<dbReference type="EMBL" id="CP018076">
    <property type="protein sequence ID" value="APE43765.1"/>
    <property type="molecule type" value="Genomic_DNA"/>
</dbReference>
<evidence type="ECO:0000256" key="3">
    <source>
        <dbReference type="ARBA" id="ARBA00023136"/>
    </source>
</evidence>
<dbReference type="Pfam" id="PF13505">
    <property type="entry name" value="OMP_b-brl"/>
    <property type="match status" value="1"/>
</dbReference>
<dbReference type="Proteomes" id="UP000181897">
    <property type="component" value="Chromosome"/>
</dbReference>
<comment type="subcellular location">
    <subcellularLocation>
        <location evidence="1">Membrane</location>
    </subcellularLocation>
</comment>
<gene>
    <name evidence="7" type="ORF">BOO69_10330</name>
</gene>
<keyword evidence="2 5" id="KW-0732">Signal</keyword>
<organism evidence="7 8">
    <name type="scientific">Sulfitobacter alexandrii</name>
    <dbReference type="NCBI Taxonomy" id="1917485"/>
    <lineage>
        <taxon>Bacteria</taxon>
        <taxon>Pseudomonadati</taxon>
        <taxon>Pseudomonadota</taxon>
        <taxon>Alphaproteobacteria</taxon>
        <taxon>Rhodobacterales</taxon>
        <taxon>Roseobacteraceae</taxon>
        <taxon>Sulfitobacter</taxon>
    </lineage>
</organism>
<feature type="domain" description="Outer membrane protein beta-barrel" evidence="6">
    <location>
        <begin position="41"/>
        <end position="199"/>
    </location>
</feature>
<evidence type="ECO:0000313" key="8">
    <source>
        <dbReference type="Proteomes" id="UP000181897"/>
    </source>
</evidence>
<dbReference type="KEGG" id="suam:BOO69_10330"/>
<evidence type="ECO:0000256" key="1">
    <source>
        <dbReference type="ARBA" id="ARBA00004370"/>
    </source>
</evidence>
<keyword evidence="8" id="KW-1185">Reference proteome</keyword>
<sequence length="199" mass="20506">MKKFTKISAMTLAATTALAGTAYAGNLAEPVVEEPVYAPAPAPVAVSDDWTGFYTGIQLGYADVDGPGVLDGDNGTYGFHAGYDYDFGNYVIGGELDYDKTDVDLNGGAANVDSVARVKVKGGYDLGNTLIYATAGAARADTSVGDETGPFAGIGATYKITDSYTVGAELLHHKFDDLGGVAGADADATTFTVRGSLRF</sequence>
<dbReference type="STRING" id="1917485.BOO69_10330"/>
<evidence type="ECO:0000259" key="6">
    <source>
        <dbReference type="Pfam" id="PF13505"/>
    </source>
</evidence>
<dbReference type="AlphaFoldDB" id="A0A1J0WHF8"/>
<reference evidence="7 8" key="1">
    <citation type="submission" date="2016-11" db="EMBL/GenBank/DDBJ databases">
        <title>Complete genome sequence of Sulfitobacter sp. AM1-D1, a toxic bacteria associated with marine dinoflagellate Alexandrium minutum in East China Sea.</title>
        <authorList>
            <person name="Yang Q."/>
            <person name="Zhang X."/>
            <person name="Tian X."/>
        </authorList>
    </citation>
    <scope>NUCLEOTIDE SEQUENCE [LARGE SCALE GENOMIC DNA]</scope>
    <source>
        <strain evidence="7 8">AM1-D1</strain>
    </source>
</reference>
<dbReference type="GO" id="GO:0016020">
    <property type="term" value="C:membrane"/>
    <property type="evidence" value="ECO:0007669"/>
    <property type="project" value="UniProtKB-SubCell"/>
</dbReference>
<evidence type="ECO:0000256" key="5">
    <source>
        <dbReference type="SAM" id="SignalP"/>
    </source>
</evidence>
<feature type="chain" id="PRO_5012452986" description="Outer membrane protein beta-barrel domain-containing protein" evidence="5">
    <location>
        <begin position="25"/>
        <end position="199"/>
    </location>
</feature>
<dbReference type="SUPFAM" id="SSF56925">
    <property type="entry name" value="OMPA-like"/>
    <property type="match status" value="1"/>
</dbReference>
<name>A0A1J0WHF8_9RHOB</name>
<dbReference type="PANTHER" id="PTHR34001">
    <property type="entry name" value="BLL7405 PROTEIN"/>
    <property type="match status" value="1"/>
</dbReference>
<accession>A0A1J0WHF8</accession>
<evidence type="ECO:0000256" key="4">
    <source>
        <dbReference type="ARBA" id="ARBA00038306"/>
    </source>
</evidence>
<dbReference type="OrthoDB" id="268975at2"/>
<dbReference type="PANTHER" id="PTHR34001:SF3">
    <property type="entry name" value="BLL7405 PROTEIN"/>
    <property type="match status" value="1"/>
</dbReference>
<evidence type="ECO:0000256" key="2">
    <source>
        <dbReference type="ARBA" id="ARBA00022729"/>
    </source>
</evidence>
<dbReference type="InterPro" id="IPR027385">
    <property type="entry name" value="Beta-barrel_OMP"/>
</dbReference>
<evidence type="ECO:0000313" key="7">
    <source>
        <dbReference type="EMBL" id="APE43765.1"/>
    </source>
</evidence>
<dbReference type="RefSeq" id="WP_071972101.1">
    <property type="nucleotide sequence ID" value="NZ_CP018076.1"/>
</dbReference>